<proteinExistence type="predicted"/>
<sequence length="135" mass="15725">MAKYVMMEVVEVKNYSDGRTRRYMPLDAITGEALYLRPDRILEGTWRWGDPKKGNLYISIREGKLSVVRACDDLFCVFAILDPPAVEAPPVPEWEKKMRETFFKNGWSAKDTQDFMDALYEARHQWRKGNEGEGE</sequence>
<accession>A0A6M3ITN8</accession>
<name>A0A6M3ITN8_9ZZZZ</name>
<organism evidence="1">
    <name type="scientific">viral metagenome</name>
    <dbReference type="NCBI Taxonomy" id="1070528"/>
    <lineage>
        <taxon>unclassified sequences</taxon>
        <taxon>metagenomes</taxon>
        <taxon>organismal metagenomes</taxon>
    </lineage>
</organism>
<protein>
    <submittedName>
        <fullName evidence="1">Uncharacterized protein</fullName>
    </submittedName>
</protein>
<reference evidence="1" key="1">
    <citation type="submission" date="2020-03" db="EMBL/GenBank/DDBJ databases">
        <title>The deep terrestrial virosphere.</title>
        <authorList>
            <person name="Holmfeldt K."/>
            <person name="Nilsson E."/>
            <person name="Simone D."/>
            <person name="Lopez-Fernandez M."/>
            <person name="Wu X."/>
            <person name="de Brujin I."/>
            <person name="Lundin D."/>
            <person name="Andersson A."/>
            <person name="Bertilsson S."/>
            <person name="Dopson M."/>
        </authorList>
    </citation>
    <scope>NUCLEOTIDE SEQUENCE</scope>
    <source>
        <strain evidence="1">MM415B01121</strain>
    </source>
</reference>
<dbReference type="EMBL" id="MT141407">
    <property type="protein sequence ID" value="QJA60405.1"/>
    <property type="molecule type" value="Genomic_DNA"/>
</dbReference>
<gene>
    <name evidence="1" type="ORF">MM415B01121_0023</name>
</gene>
<dbReference type="AlphaFoldDB" id="A0A6M3ITN8"/>
<evidence type="ECO:0000313" key="1">
    <source>
        <dbReference type="EMBL" id="QJA60405.1"/>
    </source>
</evidence>